<keyword evidence="1" id="KW-0238">DNA-binding</keyword>
<dbReference type="Proteomes" id="UP000288943">
    <property type="component" value="Chromosome"/>
</dbReference>
<dbReference type="PRINTS" id="PR00598">
    <property type="entry name" value="HTHMARR"/>
</dbReference>
<feature type="domain" description="HTH marR-type" evidence="3">
    <location>
        <begin position="9"/>
        <end position="144"/>
    </location>
</feature>
<dbReference type="OrthoDB" id="162531at2"/>
<organism evidence="4 5">
    <name type="scientific">Paenibacillus chitinolyticus</name>
    <dbReference type="NCBI Taxonomy" id="79263"/>
    <lineage>
        <taxon>Bacteria</taxon>
        <taxon>Bacillati</taxon>
        <taxon>Bacillota</taxon>
        <taxon>Bacilli</taxon>
        <taxon>Bacillales</taxon>
        <taxon>Paenibacillaceae</taxon>
        <taxon>Paenibacillus</taxon>
    </lineage>
</organism>
<proteinExistence type="predicted"/>
<dbReference type="SUPFAM" id="SSF46785">
    <property type="entry name" value="Winged helix' DNA-binding domain"/>
    <property type="match status" value="1"/>
</dbReference>
<dbReference type="SMART" id="SM00347">
    <property type="entry name" value="HTH_MARR"/>
    <property type="match status" value="1"/>
</dbReference>
<evidence type="ECO:0000256" key="2">
    <source>
        <dbReference type="SAM" id="MobiDB-lite"/>
    </source>
</evidence>
<dbReference type="EMBL" id="CP026520">
    <property type="protein sequence ID" value="QAV19894.1"/>
    <property type="molecule type" value="Genomic_DNA"/>
</dbReference>
<dbReference type="GO" id="GO:0003700">
    <property type="term" value="F:DNA-binding transcription factor activity"/>
    <property type="evidence" value="ECO:0007669"/>
    <property type="project" value="InterPro"/>
</dbReference>
<dbReference type="Pfam" id="PF01047">
    <property type="entry name" value="MarR"/>
    <property type="match status" value="1"/>
</dbReference>
<dbReference type="InterPro" id="IPR000835">
    <property type="entry name" value="HTH_MarR-typ"/>
</dbReference>
<dbReference type="AlphaFoldDB" id="A0A410WZQ6"/>
<dbReference type="PANTHER" id="PTHR33164:SF106">
    <property type="entry name" value="TRANSCRIPTIONAL REGULATORY PROTEIN"/>
    <property type="match status" value="1"/>
</dbReference>
<dbReference type="InterPro" id="IPR036390">
    <property type="entry name" value="WH_DNA-bd_sf"/>
</dbReference>
<dbReference type="InterPro" id="IPR036388">
    <property type="entry name" value="WH-like_DNA-bd_sf"/>
</dbReference>
<gene>
    <name evidence="4" type="ORF">PC41400_20430</name>
</gene>
<evidence type="ECO:0000313" key="5">
    <source>
        <dbReference type="Proteomes" id="UP000288943"/>
    </source>
</evidence>
<feature type="region of interest" description="Disordered" evidence="2">
    <location>
        <begin position="151"/>
        <end position="174"/>
    </location>
</feature>
<dbReference type="GO" id="GO:0006950">
    <property type="term" value="P:response to stress"/>
    <property type="evidence" value="ECO:0007669"/>
    <property type="project" value="TreeGrafter"/>
</dbReference>
<dbReference type="PROSITE" id="PS50995">
    <property type="entry name" value="HTH_MARR_2"/>
    <property type="match status" value="1"/>
</dbReference>
<dbReference type="KEGG" id="pchi:PC41400_20430"/>
<protein>
    <submittedName>
        <fullName evidence="4">MarR family transcriptional regulator</fullName>
    </submittedName>
</protein>
<evidence type="ECO:0000313" key="4">
    <source>
        <dbReference type="EMBL" id="QAV19894.1"/>
    </source>
</evidence>
<sequence>MSSVLPESEEKVLELIGHMRKMSTRIVLFQQNAAHSLGVIHTDLKTADILNEKGPITAGELAKLTGLTTGTVTALIDRLEQAGFVRREKDPHDGRRVIIVPVKEKQKTIGALYKPLGTMTREVCEAYTPEQLDLINTFLSRMVGVFEQANSAVSGPKPDDGCCKNGRSERHEYE</sequence>
<name>A0A410WZQ6_9BACL</name>
<dbReference type="GO" id="GO:0003677">
    <property type="term" value="F:DNA binding"/>
    <property type="evidence" value="ECO:0007669"/>
    <property type="project" value="UniProtKB-KW"/>
</dbReference>
<feature type="compositionally biased region" description="Basic and acidic residues" evidence="2">
    <location>
        <begin position="157"/>
        <end position="174"/>
    </location>
</feature>
<accession>A0A410WZQ6</accession>
<reference evidence="4 5" key="1">
    <citation type="submission" date="2018-01" db="EMBL/GenBank/DDBJ databases">
        <title>The whole genome sequencing and assembly of Paenibacillus chitinolyticus KCCM 41400 strain.</title>
        <authorList>
            <person name="Kim J.-Y."/>
            <person name="Park M.-K."/>
            <person name="Lee Y.-J."/>
            <person name="Yi H."/>
            <person name="Bahn Y.-S."/>
            <person name="Kim J.F."/>
            <person name="Lee D.-W."/>
        </authorList>
    </citation>
    <scope>NUCLEOTIDE SEQUENCE [LARGE SCALE GENOMIC DNA]</scope>
    <source>
        <strain evidence="4 5">KCCM 41400</strain>
    </source>
</reference>
<dbReference type="PANTHER" id="PTHR33164">
    <property type="entry name" value="TRANSCRIPTIONAL REGULATOR, MARR FAMILY"/>
    <property type="match status" value="1"/>
</dbReference>
<dbReference type="InterPro" id="IPR039422">
    <property type="entry name" value="MarR/SlyA-like"/>
</dbReference>
<evidence type="ECO:0000259" key="3">
    <source>
        <dbReference type="PROSITE" id="PS50995"/>
    </source>
</evidence>
<dbReference type="Gene3D" id="1.10.10.10">
    <property type="entry name" value="Winged helix-like DNA-binding domain superfamily/Winged helix DNA-binding domain"/>
    <property type="match status" value="1"/>
</dbReference>
<evidence type="ECO:0000256" key="1">
    <source>
        <dbReference type="ARBA" id="ARBA00023125"/>
    </source>
</evidence>